<protein>
    <recommendedName>
        <fullName evidence="3">alpha-L-fucosidase</fullName>
        <ecNumber evidence="3">3.2.1.51</ecNumber>
    </recommendedName>
</protein>
<evidence type="ECO:0000313" key="10">
    <source>
        <dbReference type="Proteomes" id="UP000183809"/>
    </source>
</evidence>
<dbReference type="EC" id="3.2.1.51" evidence="3"/>
<dbReference type="PANTHER" id="PTHR10030:SF37">
    <property type="entry name" value="ALPHA-L-FUCOSIDASE-RELATED"/>
    <property type="match status" value="1"/>
</dbReference>
<comment type="similarity">
    <text evidence="2">Belongs to the glycosyl hydrolase 29 family.</text>
</comment>
<dbReference type="GO" id="GO:0006004">
    <property type="term" value="P:fucose metabolic process"/>
    <property type="evidence" value="ECO:0007669"/>
    <property type="project" value="InterPro"/>
</dbReference>
<evidence type="ECO:0000256" key="6">
    <source>
        <dbReference type="ARBA" id="ARBA00023295"/>
    </source>
</evidence>
<sequence>MLPTSAAAGLLLAAVGCASAHSPLHARSANTSHVVTLPLTQYLNNRAFGNFPGDADFDGSLQSYPASSLAYSGSFTSSATGVEYLFPAAQPSNSSDNVLCLGQTLSVPLASYLSAQLLVASDRRDTIVSDNITFTYADNTTSVSEIRAEPWWAFLTMYKGQIILPYRFLSNDTNFNTTHVYEWTGALDPTKQLTSISLPSTANTTTGRMHVFALSLRSAPGVQVHHLRPTQKQAEDDALVQLVEVTIGNSGPTWIHGDGVEVSIEAPGLETVKPAQVKRLRVGDQKKVNVGVVGSTNGTAVVKLSTKNETTSFTFPGTEFGFKDYTESLDSLTLHEAPEWFNNAKFGIFIHWGPYAVPGWGNSTPYEVYAEWYWWYSHHLAADKADTYDYHLRTFGPDVNYDDFFVNFTAANYDPKAWVDLFADAGAQYFVFTTKHHDGFAGFDTKGTSNRNSLNYGPKRDLLRELFDAAKKYQPHLRRGTYFSLPEWYNPDFGPYGFAQNEGNTSTSWPGIPATNQYTGATEPYTGHIPVDDFIADVMVPQQEILAYDYDTDIMWCDTGAANGTAGFAARWFNARRDVAMNSRCGLAQGADFDTPEYTTFSSVSPRKWESNQGMDPYSYGYNRATPDAAYMNASALVKTLVDMVAKNGNLLLDVGPTADGSIVEVEAANLREAGVWIKAHAEALFNTTYWFVMPEVGSSVRFTQNEGAFFVLFLEEPAAGADVVVEAPLPVLPGDRVTVLGEEGLEVEWKKTVDGGVSFAWPAEMEGKGEYCWVVKIEYAA</sequence>
<dbReference type="PANTHER" id="PTHR10030">
    <property type="entry name" value="ALPHA-L-FUCOSIDASE"/>
    <property type="match status" value="1"/>
</dbReference>
<gene>
    <name evidence="9" type="ORF">BKCO1_6100046</name>
</gene>
<keyword evidence="4 7" id="KW-0732">Signal</keyword>
<dbReference type="GO" id="GO:0016139">
    <property type="term" value="P:glycoside catabolic process"/>
    <property type="evidence" value="ECO:0007669"/>
    <property type="project" value="TreeGrafter"/>
</dbReference>
<dbReference type="InterPro" id="IPR000933">
    <property type="entry name" value="Glyco_hydro_29"/>
</dbReference>
<dbReference type="STRING" id="236234.A0A1J9QNA8"/>
<dbReference type="InterPro" id="IPR057739">
    <property type="entry name" value="Glyco_hydro_29_N"/>
</dbReference>
<accession>A0A1J9QNA8</accession>
<dbReference type="SUPFAM" id="SSF51445">
    <property type="entry name" value="(Trans)glycosidases"/>
    <property type="match status" value="1"/>
</dbReference>
<dbReference type="GeneID" id="31018275"/>
<dbReference type="Gene3D" id="3.20.20.80">
    <property type="entry name" value="Glycosidases"/>
    <property type="match status" value="1"/>
</dbReference>
<evidence type="ECO:0000256" key="1">
    <source>
        <dbReference type="ARBA" id="ARBA00004071"/>
    </source>
</evidence>
<comment type="caution">
    <text evidence="9">The sequence shown here is derived from an EMBL/GenBank/DDBJ whole genome shotgun (WGS) entry which is preliminary data.</text>
</comment>
<evidence type="ECO:0000256" key="2">
    <source>
        <dbReference type="ARBA" id="ARBA00007951"/>
    </source>
</evidence>
<dbReference type="InterPro" id="IPR016286">
    <property type="entry name" value="FUC_metazoa-typ"/>
</dbReference>
<reference evidence="9 10" key="1">
    <citation type="submission" date="2016-10" db="EMBL/GenBank/DDBJ databases">
        <title>Proteomics and genomics reveal pathogen-plant mechanisms compatible with a hemibiotrophic lifestyle of Diplodia corticola.</title>
        <authorList>
            <person name="Fernandes I."/>
            <person name="De Jonge R."/>
            <person name="Van De Peer Y."/>
            <person name="Devreese B."/>
            <person name="Alves A."/>
            <person name="Esteves A.C."/>
        </authorList>
    </citation>
    <scope>NUCLEOTIDE SEQUENCE [LARGE SCALE GENOMIC DNA]</scope>
    <source>
        <strain evidence="9 10">CBS 112549</strain>
    </source>
</reference>
<keyword evidence="5 9" id="KW-0378">Hydrolase</keyword>
<evidence type="ECO:0000313" key="9">
    <source>
        <dbReference type="EMBL" id="OJD30382.1"/>
    </source>
</evidence>
<feature type="signal peptide" evidence="7">
    <location>
        <begin position="1"/>
        <end position="20"/>
    </location>
</feature>
<dbReference type="Pfam" id="PF01120">
    <property type="entry name" value="Alpha_L_fucos"/>
    <property type="match status" value="1"/>
</dbReference>
<dbReference type="GO" id="GO:0004560">
    <property type="term" value="F:alpha-L-fucosidase activity"/>
    <property type="evidence" value="ECO:0007669"/>
    <property type="project" value="UniProtKB-EC"/>
</dbReference>
<dbReference type="OrthoDB" id="6039950at2759"/>
<proteinExistence type="inferred from homology"/>
<keyword evidence="6" id="KW-0326">Glycosidase</keyword>
<dbReference type="PRINTS" id="PR00741">
    <property type="entry name" value="GLHYDRLASE29"/>
</dbReference>
<dbReference type="SMART" id="SM00812">
    <property type="entry name" value="Alpha_L_fucos"/>
    <property type="match status" value="1"/>
</dbReference>
<dbReference type="RefSeq" id="XP_020126642.1">
    <property type="nucleotide sequence ID" value="XM_020278014.1"/>
</dbReference>
<dbReference type="Proteomes" id="UP000183809">
    <property type="component" value="Unassembled WGS sequence"/>
</dbReference>
<evidence type="ECO:0000256" key="4">
    <source>
        <dbReference type="ARBA" id="ARBA00022729"/>
    </source>
</evidence>
<feature type="chain" id="PRO_5012136881" description="alpha-L-fucosidase" evidence="7">
    <location>
        <begin position="21"/>
        <end position="782"/>
    </location>
</feature>
<organism evidence="9 10">
    <name type="scientific">Diplodia corticola</name>
    <dbReference type="NCBI Taxonomy" id="236234"/>
    <lineage>
        <taxon>Eukaryota</taxon>
        <taxon>Fungi</taxon>
        <taxon>Dikarya</taxon>
        <taxon>Ascomycota</taxon>
        <taxon>Pezizomycotina</taxon>
        <taxon>Dothideomycetes</taxon>
        <taxon>Dothideomycetes incertae sedis</taxon>
        <taxon>Botryosphaeriales</taxon>
        <taxon>Botryosphaeriaceae</taxon>
        <taxon>Diplodia</taxon>
    </lineage>
</organism>
<dbReference type="EMBL" id="MNUE01000061">
    <property type="protein sequence ID" value="OJD30382.1"/>
    <property type="molecule type" value="Genomic_DNA"/>
</dbReference>
<name>A0A1J9QNA8_9PEZI</name>
<evidence type="ECO:0000256" key="5">
    <source>
        <dbReference type="ARBA" id="ARBA00022801"/>
    </source>
</evidence>
<dbReference type="InterPro" id="IPR017853">
    <property type="entry name" value="GH"/>
</dbReference>
<keyword evidence="10" id="KW-1185">Reference proteome</keyword>
<dbReference type="AlphaFoldDB" id="A0A1J9QNA8"/>
<evidence type="ECO:0000259" key="8">
    <source>
        <dbReference type="Pfam" id="PF01120"/>
    </source>
</evidence>
<evidence type="ECO:0000256" key="7">
    <source>
        <dbReference type="SAM" id="SignalP"/>
    </source>
</evidence>
<feature type="domain" description="Glycoside hydrolase family 29 N-terminal" evidence="8">
    <location>
        <begin position="323"/>
        <end position="683"/>
    </location>
</feature>
<comment type="function">
    <text evidence="1">Alpha-L-fucosidase is responsible for hydrolyzing the alpha-1,6-linked fucose joined to the reducing-end N-acetylglucosamine of the carbohydrate moieties of glycoproteins.</text>
</comment>
<evidence type="ECO:0000256" key="3">
    <source>
        <dbReference type="ARBA" id="ARBA00012662"/>
    </source>
</evidence>